<dbReference type="Gene3D" id="3.30.300.160">
    <property type="entry name" value="Type II secretion system, protein E, N-terminal domain"/>
    <property type="match status" value="1"/>
</dbReference>
<dbReference type="AlphaFoldDB" id="X1SJR9"/>
<name>X1SJR9_9ZZZZ</name>
<evidence type="ECO:0000313" key="2">
    <source>
        <dbReference type="EMBL" id="GAI75620.1"/>
    </source>
</evidence>
<feature type="domain" description="Type II secretion system protein GspE N-terminal" evidence="1">
    <location>
        <begin position="63"/>
        <end position="152"/>
    </location>
</feature>
<dbReference type="Pfam" id="PF05157">
    <property type="entry name" value="MshEN"/>
    <property type="match status" value="1"/>
</dbReference>
<feature type="non-terminal residue" evidence="2">
    <location>
        <position position="158"/>
    </location>
</feature>
<dbReference type="InterPro" id="IPR037257">
    <property type="entry name" value="T2SS_E_N_sf"/>
</dbReference>
<reference evidence="2" key="1">
    <citation type="journal article" date="2014" name="Front. Microbiol.">
        <title>High frequency of phylogenetically diverse reductive dehalogenase-homologous genes in deep subseafloor sedimentary metagenomes.</title>
        <authorList>
            <person name="Kawai M."/>
            <person name="Futagami T."/>
            <person name="Toyoda A."/>
            <person name="Takaki Y."/>
            <person name="Nishi S."/>
            <person name="Hori S."/>
            <person name="Arai W."/>
            <person name="Tsubouchi T."/>
            <person name="Morono Y."/>
            <person name="Uchiyama I."/>
            <person name="Ito T."/>
            <person name="Fujiyama A."/>
            <person name="Inagaki F."/>
            <person name="Takami H."/>
        </authorList>
    </citation>
    <scope>NUCLEOTIDE SEQUENCE</scope>
    <source>
        <strain evidence="2">Expedition CK06-06</strain>
    </source>
</reference>
<organism evidence="2">
    <name type="scientific">marine sediment metagenome</name>
    <dbReference type="NCBI Taxonomy" id="412755"/>
    <lineage>
        <taxon>unclassified sequences</taxon>
        <taxon>metagenomes</taxon>
        <taxon>ecological metagenomes</taxon>
    </lineage>
</organism>
<dbReference type="SUPFAM" id="SSF160246">
    <property type="entry name" value="EspE N-terminal domain-like"/>
    <property type="match status" value="1"/>
</dbReference>
<proteinExistence type="predicted"/>
<protein>
    <recommendedName>
        <fullName evidence="1">Type II secretion system protein GspE N-terminal domain-containing protein</fullName>
    </recommendedName>
</protein>
<accession>X1SJR9</accession>
<comment type="caution">
    <text evidence="2">The sequence shown here is derived from an EMBL/GenBank/DDBJ whole genome shotgun (WGS) entry which is preliminary data.</text>
</comment>
<dbReference type="FunFam" id="3.30.300.160:FF:000002">
    <property type="entry name" value="Type II secretion system protein E"/>
    <property type="match status" value="1"/>
</dbReference>
<dbReference type="InterPro" id="IPR007831">
    <property type="entry name" value="T2SS_GspE_N"/>
</dbReference>
<dbReference type="EMBL" id="BARW01007742">
    <property type="protein sequence ID" value="GAI75620.1"/>
    <property type="molecule type" value="Genomic_DNA"/>
</dbReference>
<gene>
    <name evidence="2" type="ORF">S12H4_16042</name>
</gene>
<evidence type="ECO:0000259" key="1">
    <source>
        <dbReference type="Pfam" id="PF05157"/>
    </source>
</evidence>
<sequence>MSPVQVNKKTISDVLLVKNIIDQPVYDKIKLENINTNKPIEQIVVDHNFASGEEIAKAKAEVYKVPYTDLKETSVSPEALNLLPEPVARRYICFPYGLSGEGQKLLLAMKNPMDLTAIEFIEQKTGKRIAPAIALEKNIIAAIEQYYSQSLSSKVTQA</sequence>